<keyword evidence="3" id="KW-1185">Reference proteome</keyword>
<feature type="compositionally biased region" description="Basic residues" evidence="1">
    <location>
        <begin position="499"/>
        <end position="514"/>
    </location>
</feature>
<gene>
    <name evidence="2" type="ORF">PR048_023275</name>
</gene>
<proteinExistence type="predicted"/>
<sequence>MSRAPKANVPESLTTEIANAVSVVNTLDHIQKRQLHEMLVRHQNYMSEIPGRNNINEVHIKVSDDSLFNCKSYPFPVMPLDLCNTVAEFTRCLDKTMGEECPSFARAYVDDILITSKTLDEHIQHIHIVLTKHSLTKTSTSRVLPPNREGEIKSKRVCFPAPVRTQMFPDLYCFEPERNREGEKSYPSQRRWLSEKRSCQRAFHNLTSGRKLLGGTQTETGNAGEELRDECSAEGCARDSKWMGKAEDSPPGTHADDLTNSPLSKWNSLTEMRSSSGIIKKVLRVPVNRVSIVSLRNSHLLRHSAVAWRRQLRFAFAASLTCGGRGDVVVRPLASHSGELATIACGVAPGSSHVIILPNDVAGLPFPPPKHSGDVHTHLTSPSSALKTKSLHSTITLIVIKGLRILLLRRTRCRWVPTSTRAAGCHSITDKSRGIGGGGGTARLYKRGRQSDGHVYPSTHSGSLTAQGAAAADRLRAPVMRDDNARGEDPPRVDPGRPSPRHRFRGRQRPRGAHTCRPTDPPSRVRRGARQTHPRRSEGWCLIGLEFRSTAENDFYLDGDEMDRGVRLNPIHNCSGSLRFEVKVRPEASLDWMLIGRKPEEEASGKDIERLHHLGPKLDPRLDLRTTHKTVAPFEFRAVHWRCSSFLTAEIGGSKSRPETSSDH</sequence>
<name>A0ABQ9GTM2_9NEOP</name>
<dbReference type="InterPro" id="IPR043128">
    <property type="entry name" value="Rev_trsase/Diguanyl_cyclase"/>
</dbReference>
<evidence type="ECO:0000313" key="3">
    <source>
        <dbReference type="Proteomes" id="UP001159363"/>
    </source>
</evidence>
<dbReference type="InterPro" id="IPR043502">
    <property type="entry name" value="DNA/RNA_pol_sf"/>
</dbReference>
<reference evidence="2 3" key="1">
    <citation type="submission" date="2023-02" db="EMBL/GenBank/DDBJ databases">
        <title>LHISI_Scaffold_Assembly.</title>
        <authorList>
            <person name="Stuart O.P."/>
            <person name="Cleave R."/>
            <person name="Magrath M.J.L."/>
            <person name="Mikheyev A.S."/>
        </authorList>
    </citation>
    <scope>NUCLEOTIDE SEQUENCE [LARGE SCALE GENOMIC DNA]</scope>
    <source>
        <strain evidence="2">Daus_M_001</strain>
        <tissue evidence="2">Leg muscle</tissue>
    </source>
</reference>
<accession>A0ABQ9GTM2</accession>
<organism evidence="2 3">
    <name type="scientific">Dryococelus australis</name>
    <dbReference type="NCBI Taxonomy" id="614101"/>
    <lineage>
        <taxon>Eukaryota</taxon>
        <taxon>Metazoa</taxon>
        <taxon>Ecdysozoa</taxon>
        <taxon>Arthropoda</taxon>
        <taxon>Hexapoda</taxon>
        <taxon>Insecta</taxon>
        <taxon>Pterygota</taxon>
        <taxon>Neoptera</taxon>
        <taxon>Polyneoptera</taxon>
        <taxon>Phasmatodea</taxon>
        <taxon>Verophasmatodea</taxon>
        <taxon>Anareolatae</taxon>
        <taxon>Phasmatidae</taxon>
        <taxon>Eurycanthinae</taxon>
        <taxon>Dryococelus</taxon>
    </lineage>
</organism>
<feature type="region of interest" description="Disordered" evidence="1">
    <location>
        <begin position="427"/>
        <end position="533"/>
    </location>
</feature>
<protein>
    <recommendedName>
        <fullName evidence="4">Reverse transcriptase domain-containing protein</fullName>
    </recommendedName>
</protein>
<comment type="caution">
    <text evidence="2">The sequence shown here is derived from an EMBL/GenBank/DDBJ whole genome shotgun (WGS) entry which is preliminary data.</text>
</comment>
<dbReference type="SUPFAM" id="SSF56672">
    <property type="entry name" value="DNA/RNA polymerases"/>
    <property type="match status" value="1"/>
</dbReference>
<dbReference type="Gene3D" id="3.30.70.270">
    <property type="match status" value="1"/>
</dbReference>
<evidence type="ECO:0008006" key="4">
    <source>
        <dbReference type="Google" id="ProtNLM"/>
    </source>
</evidence>
<evidence type="ECO:0000313" key="2">
    <source>
        <dbReference type="EMBL" id="KAJ8875380.1"/>
    </source>
</evidence>
<dbReference type="EMBL" id="JARBHB010000009">
    <property type="protein sequence ID" value="KAJ8875380.1"/>
    <property type="molecule type" value="Genomic_DNA"/>
</dbReference>
<evidence type="ECO:0000256" key="1">
    <source>
        <dbReference type="SAM" id="MobiDB-lite"/>
    </source>
</evidence>
<feature type="compositionally biased region" description="Basic and acidic residues" evidence="1">
    <location>
        <begin position="473"/>
        <end position="495"/>
    </location>
</feature>
<dbReference type="Proteomes" id="UP001159363">
    <property type="component" value="Chromosome 8"/>
</dbReference>
<feature type="compositionally biased region" description="Basic residues" evidence="1">
    <location>
        <begin position="524"/>
        <end position="533"/>
    </location>
</feature>